<dbReference type="Pfam" id="PF17805">
    <property type="entry name" value="AsnC_trans_reg2"/>
    <property type="match status" value="1"/>
</dbReference>
<sequence length="183" mass="20344">MPNQMHAQRRRPGPGKLDPGELDALDRRLLDTYQRGLPVVAEPYRALAERLHTTEDEILNRLARLHALGVISRAGPVFDHARAGASLLAAVAANDDERDAVAAKINRAPGVNHNYLRDAARGFNLWFVMTAPDEAELEARLEALEQRLGRAVLRLPMLESFHIDLAFPLPWDELDRHAVAEGA</sequence>
<organism evidence="11 12">
    <name type="scientific">Halomonas piscis</name>
    <dbReference type="NCBI Taxonomy" id="3031727"/>
    <lineage>
        <taxon>Bacteria</taxon>
        <taxon>Pseudomonadati</taxon>
        <taxon>Pseudomonadota</taxon>
        <taxon>Gammaproteobacteria</taxon>
        <taxon>Oceanospirillales</taxon>
        <taxon>Halomonadaceae</taxon>
        <taxon>Halomonas</taxon>
    </lineage>
</organism>
<keyword evidence="1" id="KW-0456">Lyase</keyword>
<evidence type="ECO:0000313" key="12">
    <source>
        <dbReference type="Proteomes" id="UP001301869"/>
    </source>
</evidence>
<dbReference type="InterPro" id="IPR036388">
    <property type="entry name" value="WH-like_DNA-bd_sf"/>
</dbReference>
<gene>
    <name evidence="11" type="ORF">P1P91_11935</name>
</gene>
<dbReference type="EMBL" id="CP119391">
    <property type="protein sequence ID" value="WNK19547.1"/>
    <property type="molecule type" value="Genomic_DNA"/>
</dbReference>
<keyword evidence="12" id="KW-1185">Reference proteome</keyword>
<comment type="catalytic activity">
    <reaction evidence="7">
        <text>siroheme + 2 H(+) = 12,18-didecarboxysiroheme + 2 CO2</text>
        <dbReference type="Rhea" id="RHEA:19093"/>
        <dbReference type="ChEBI" id="CHEBI:15378"/>
        <dbReference type="ChEBI" id="CHEBI:16526"/>
        <dbReference type="ChEBI" id="CHEBI:60052"/>
        <dbReference type="ChEBI" id="CHEBI:140497"/>
        <dbReference type="EC" id="4.1.1.111"/>
    </reaction>
</comment>
<protein>
    <recommendedName>
        <fullName evidence="5">siroheme decarboxylase</fullName>
        <ecNumber evidence="5">4.1.1.111</ecNumber>
    </recommendedName>
</protein>
<dbReference type="InterPro" id="IPR040523">
    <property type="entry name" value="AsnC_trans_reg2"/>
</dbReference>
<feature type="domain" description="Siroheme decarboxylase NirL-like HTH" evidence="10">
    <location>
        <begin position="26"/>
        <end position="71"/>
    </location>
</feature>
<evidence type="ECO:0000313" key="11">
    <source>
        <dbReference type="EMBL" id="WNK19547.1"/>
    </source>
</evidence>
<comment type="pathway">
    <text evidence="2">Porphyrin-containing compound metabolism.</text>
</comment>
<comment type="similarity">
    <text evidence="3">Belongs to the Ahb/Nir family.</text>
</comment>
<dbReference type="InterPro" id="IPR050684">
    <property type="entry name" value="HTH-Siroheme_Decarb"/>
</dbReference>
<evidence type="ECO:0000256" key="8">
    <source>
        <dbReference type="SAM" id="MobiDB-lite"/>
    </source>
</evidence>
<name>A0ABY9YXJ8_9GAMM</name>
<dbReference type="SMART" id="SM00344">
    <property type="entry name" value="HTH_ASNC"/>
    <property type="match status" value="1"/>
</dbReference>
<dbReference type="InterPro" id="IPR053953">
    <property type="entry name" value="NirdL-like_HTH"/>
</dbReference>
<evidence type="ECO:0000256" key="1">
    <source>
        <dbReference type="ARBA" id="ARBA00023239"/>
    </source>
</evidence>
<evidence type="ECO:0000256" key="4">
    <source>
        <dbReference type="ARBA" id="ARBA00023465"/>
    </source>
</evidence>
<proteinExistence type="inferred from homology"/>
<dbReference type="PANTHER" id="PTHR43413:SF1">
    <property type="entry name" value="SIROHEME DECARBOXYLASE NIRL SUBUNIT"/>
    <property type="match status" value="1"/>
</dbReference>
<feature type="domain" description="Siroheme decarboxylase AsnC-like ligand binding" evidence="9">
    <location>
        <begin position="86"/>
        <end position="161"/>
    </location>
</feature>
<evidence type="ECO:0000256" key="5">
    <source>
        <dbReference type="ARBA" id="ARBA00023471"/>
    </source>
</evidence>
<evidence type="ECO:0000256" key="2">
    <source>
        <dbReference type="ARBA" id="ARBA00023444"/>
    </source>
</evidence>
<accession>A0ABY9YXJ8</accession>
<dbReference type="EC" id="4.1.1.111" evidence="5"/>
<evidence type="ECO:0000256" key="7">
    <source>
        <dbReference type="ARBA" id="ARBA00048470"/>
    </source>
</evidence>
<dbReference type="Gene3D" id="1.10.10.10">
    <property type="entry name" value="Winged helix-like DNA-binding domain superfamily/Winged helix DNA-binding domain"/>
    <property type="match status" value="1"/>
</dbReference>
<evidence type="ECO:0000256" key="3">
    <source>
        <dbReference type="ARBA" id="ARBA00023457"/>
    </source>
</evidence>
<dbReference type="RefSeq" id="WP_311882887.1">
    <property type="nucleotide sequence ID" value="NZ_CP119391.1"/>
</dbReference>
<dbReference type="Gene3D" id="3.30.70.3460">
    <property type="match status" value="1"/>
</dbReference>
<comment type="subunit">
    <text evidence="4">Probably forms a complex composed of NirD, NirL, NirG and NirH. All proteins are required for the total conversion of siroheme to didecarboxysiroheme.</text>
</comment>
<dbReference type="Pfam" id="PF22451">
    <property type="entry name" value="NirdL-like_HTH"/>
    <property type="match status" value="1"/>
</dbReference>
<evidence type="ECO:0000256" key="6">
    <source>
        <dbReference type="ARBA" id="ARBA00045291"/>
    </source>
</evidence>
<comment type="function">
    <text evidence="6">Involved in heme d1 biosynthesis. Catalyzes the decarboxylation of siroheme into didecarboxysiroheme.</text>
</comment>
<dbReference type="PANTHER" id="PTHR43413">
    <property type="entry name" value="TRANSCRIPTIONAL REGULATOR, ASNC FAMILY"/>
    <property type="match status" value="1"/>
</dbReference>
<dbReference type="Proteomes" id="UP001301869">
    <property type="component" value="Chromosome"/>
</dbReference>
<evidence type="ECO:0000259" key="9">
    <source>
        <dbReference type="Pfam" id="PF17805"/>
    </source>
</evidence>
<reference evidence="11 12" key="1">
    <citation type="submission" date="2023-03" db="EMBL/GenBank/DDBJ databases">
        <title>Halomonas sp. nov., isolated from Korean tranditional fermented seafood 'Jeotgal'.</title>
        <authorList>
            <person name="Kim B."/>
            <person name="Shin N.-R."/>
        </authorList>
    </citation>
    <scope>NUCLEOTIDE SEQUENCE [LARGE SCALE GENOMIC DNA]</scope>
    <source>
        <strain evidence="11 12">SG2L-4</strain>
    </source>
</reference>
<feature type="region of interest" description="Disordered" evidence="8">
    <location>
        <begin position="1"/>
        <end position="21"/>
    </location>
</feature>
<dbReference type="InterPro" id="IPR019888">
    <property type="entry name" value="Tscrpt_reg_AsnC-like"/>
</dbReference>
<evidence type="ECO:0000259" key="10">
    <source>
        <dbReference type="Pfam" id="PF22451"/>
    </source>
</evidence>